<dbReference type="Proteomes" id="UP001497516">
    <property type="component" value="Chromosome 3"/>
</dbReference>
<name>A0AAV2E0C0_9ROSI</name>
<sequence length="315" mass="35801">MNGCLRSGFVMVLQETHYWSRREFEKQNCYDHFLAIATNRPWRRLLSIREKVYHELVLEFYMTFKHEETEDWADGEAVKFRLGGAPRSMSYHDLATALNLGLEDDGDYITELKDPVGVNFKTLYTRLAQPGQPPFVAGRTKASTLQLDNRILHHMLAKSYTPTAESASTLTKRSVYFIQSIRQTDHPLHLGSVVARSFDKSASELRSLHCTPLITCLATYFQISLQGCTEQGGTSTFSEDTIKSMHLLRVERDNKWIAGFPEPQIPAEDQLDAPKDEAVEDVHPEDVDDVDAPRPITFEYGGGSSTFPSQDYFTH</sequence>
<evidence type="ECO:0000313" key="2">
    <source>
        <dbReference type="EMBL" id="CAL1379381.1"/>
    </source>
</evidence>
<dbReference type="EMBL" id="OZ034816">
    <property type="protein sequence ID" value="CAL1379381.1"/>
    <property type="molecule type" value="Genomic_DNA"/>
</dbReference>
<dbReference type="AlphaFoldDB" id="A0AAV2E0C0"/>
<reference evidence="2 3" key="1">
    <citation type="submission" date="2024-04" db="EMBL/GenBank/DDBJ databases">
        <authorList>
            <person name="Fracassetti M."/>
        </authorList>
    </citation>
    <scope>NUCLEOTIDE SEQUENCE [LARGE SCALE GENOMIC DNA]</scope>
</reference>
<accession>A0AAV2E0C0</accession>
<gene>
    <name evidence="2" type="ORF">LTRI10_LOCUS20905</name>
</gene>
<evidence type="ECO:0000256" key="1">
    <source>
        <dbReference type="SAM" id="MobiDB-lite"/>
    </source>
</evidence>
<organism evidence="2 3">
    <name type="scientific">Linum trigynum</name>
    <dbReference type="NCBI Taxonomy" id="586398"/>
    <lineage>
        <taxon>Eukaryota</taxon>
        <taxon>Viridiplantae</taxon>
        <taxon>Streptophyta</taxon>
        <taxon>Embryophyta</taxon>
        <taxon>Tracheophyta</taxon>
        <taxon>Spermatophyta</taxon>
        <taxon>Magnoliopsida</taxon>
        <taxon>eudicotyledons</taxon>
        <taxon>Gunneridae</taxon>
        <taxon>Pentapetalae</taxon>
        <taxon>rosids</taxon>
        <taxon>fabids</taxon>
        <taxon>Malpighiales</taxon>
        <taxon>Linaceae</taxon>
        <taxon>Linum</taxon>
    </lineage>
</organism>
<feature type="compositionally biased region" description="Polar residues" evidence="1">
    <location>
        <begin position="305"/>
        <end position="315"/>
    </location>
</feature>
<keyword evidence="3" id="KW-1185">Reference proteome</keyword>
<proteinExistence type="predicted"/>
<feature type="region of interest" description="Disordered" evidence="1">
    <location>
        <begin position="265"/>
        <end position="315"/>
    </location>
</feature>
<protein>
    <submittedName>
        <fullName evidence="2">Uncharacterized protein</fullName>
    </submittedName>
</protein>
<feature type="compositionally biased region" description="Basic and acidic residues" evidence="1">
    <location>
        <begin position="272"/>
        <end position="285"/>
    </location>
</feature>
<evidence type="ECO:0000313" key="3">
    <source>
        <dbReference type="Proteomes" id="UP001497516"/>
    </source>
</evidence>